<dbReference type="InterPro" id="IPR011008">
    <property type="entry name" value="Dimeric_a/b-barrel"/>
</dbReference>
<feature type="domain" description="NIPSNAP" evidence="2">
    <location>
        <begin position="39"/>
        <end position="136"/>
    </location>
</feature>
<dbReference type="Pfam" id="PF07978">
    <property type="entry name" value="NIPSNAP"/>
    <property type="match status" value="2"/>
</dbReference>
<proteinExistence type="inferred from homology"/>
<dbReference type="Proteomes" id="UP001174909">
    <property type="component" value="Unassembled WGS sequence"/>
</dbReference>
<dbReference type="PANTHER" id="PTHR21017:SF19">
    <property type="entry name" value="PROTEIN NIPSNAP HOMOLOG 3B"/>
    <property type="match status" value="1"/>
</dbReference>
<evidence type="ECO:0000259" key="2">
    <source>
        <dbReference type="Pfam" id="PF07978"/>
    </source>
</evidence>
<dbReference type="EMBL" id="CASHTH010000795">
    <property type="protein sequence ID" value="CAI8007631.1"/>
    <property type="molecule type" value="Genomic_DNA"/>
</dbReference>
<sequence length="252" mass="29169">MALAAAALPRGFRNPTAGLILSSGGICSRSSSTASGKIYEMRRYEVKPDKYAEFIRHGEKKYAELMMPHGKLLGYWASSLGSLNEVYHLWEYENYAHRDEVVRAKRSDKRAVEEYLSFALTCLVYQNHTIMKAFDWYTPKLDTPQNWGVYELVTHTVKPGTMPQLEHRVLQGLPARLAEDYPHPLAIWYSVFGNTSLFVSLWPHESFDKRHEHREDLFKNNEDWRETARDTSKFFDAIDVKGLIPLPWSPLQ</sequence>
<dbReference type="InterPro" id="IPR012577">
    <property type="entry name" value="NIPSNAP"/>
</dbReference>
<reference evidence="3" key="1">
    <citation type="submission" date="2023-03" db="EMBL/GenBank/DDBJ databases">
        <authorList>
            <person name="Steffen K."/>
            <person name="Cardenas P."/>
        </authorList>
    </citation>
    <scope>NUCLEOTIDE SEQUENCE</scope>
</reference>
<dbReference type="GO" id="GO:0000423">
    <property type="term" value="P:mitophagy"/>
    <property type="evidence" value="ECO:0007669"/>
    <property type="project" value="UniProtKB-ARBA"/>
</dbReference>
<dbReference type="AlphaFoldDB" id="A0AA35W864"/>
<dbReference type="SUPFAM" id="SSF54909">
    <property type="entry name" value="Dimeric alpha+beta barrel"/>
    <property type="match status" value="2"/>
</dbReference>
<keyword evidence="4" id="KW-1185">Reference proteome</keyword>
<comment type="caution">
    <text evidence="3">The sequence shown here is derived from an EMBL/GenBank/DDBJ whole genome shotgun (WGS) entry which is preliminary data.</text>
</comment>
<evidence type="ECO:0000313" key="3">
    <source>
        <dbReference type="EMBL" id="CAI8007631.1"/>
    </source>
</evidence>
<feature type="domain" description="NIPSNAP" evidence="2">
    <location>
        <begin position="150"/>
        <end position="250"/>
    </location>
</feature>
<evidence type="ECO:0000313" key="4">
    <source>
        <dbReference type="Proteomes" id="UP001174909"/>
    </source>
</evidence>
<dbReference type="GO" id="GO:0005739">
    <property type="term" value="C:mitochondrion"/>
    <property type="evidence" value="ECO:0007669"/>
    <property type="project" value="TreeGrafter"/>
</dbReference>
<protein>
    <submittedName>
        <fullName evidence="3">Protein NipSnap homolog 3A</fullName>
    </submittedName>
</protein>
<dbReference type="Gene3D" id="3.30.70.100">
    <property type="match status" value="2"/>
</dbReference>
<organism evidence="3 4">
    <name type="scientific">Geodia barretti</name>
    <name type="common">Barrett's horny sponge</name>
    <dbReference type="NCBI Taxonomy" id="519541"/>
    <lineage>
        <taxon>Eukaryota</taxon>
        <taxon>Metazoa</taxon>
        <taxon>Porifera</taxon>
        <taxon>Demospongiae</taxon>
        <taxon>Heteroscleromorpha</taxon>
        <taxon>Tetractinellida</taxon>
        <taxon>Astrophorina</taxon>
        <taxon>Geodiidae</taxon>
        <taxon>Geodia</taxon>
    </lineage>
</organism>
<gene>
    <name evidence="3" type="ORF">GBAR_LOCUS5312</name>
</gene>
<name>A0AA35W864_GEOBA</name>
<dbReference type="InterPro" id="IPR051557">
    <property type="entry name" value="NipSnap_domain"/>
</dbReference>
<accession>A0AA35W864</accession>
<comment type="similarity">
    <text evidence="1">Belongs to the NipSnap family.</text>
</comment>
<dbReference type="PANTHER" id="PTHR21017">
    <property type="entry name" value="NIPSNAP-RELATED"/>
    <property type="match status" value="1"/>
</dbReference>
<evidence type="ECO:0000256" key="1">
    <source>
        <dbReference type="ARBA" id="ARBA00005291"/>
    </source>
</evidence>